<evidence type="ECO:0000256" key="2">
    <source>
        <dbReference type="ARBA" id="ARBA00007193"/>
    </source>
</evidence>
<organism evidence="14 15">
    <name type="scientific">Amphibalanus amphitrite</name>
    <name type="common">Striped barnacle</name>
    <name type="synonym">Balanus amphitrite</name>
    <dbReference type="NCBI Taxonomy" id="1232801"/>
    <lineage>
        <taxon>Eukaryota</taxon>
        <taxon>Metazoa</taxon>
        <taxon>Ecdysozoa</taxon>
        <taxon>Arthropoda</taxon>
        <taxon>Crustacea</taxon>
        <taxon>Multicrustacea</taxon>
        <taxon>Cirripedia</taxon>
        <taxon>Thoracica</taxon>
        <taxon>Thoracicalcarea</taxon>
        <taxon>Balanomorpha</taxon>
        <taxon>Balanoidea</taxon>
        <taxon>Balanidae</taxon>
        <taxon>Amphibalaninae</taxon>
        <taxon>Amphibalanus</taxon>
    </lineage>
</organism>
<evidence type="ECO:0000256" key="4">
    <source>
        <dbReference type="ARBA" id="ARBA00022461"/>
    </source>
</evidence>
<dbReference type="PANTHER" id="PTHR11690">
    <property type="entry name" value="AMILORIDE-SENSITIVE SODIUM CHANNEL-RELATED"/>
    <property type="match status" value="1"/>
</dbReference>
<evidence type="ECO:0000256" key="5">
    <source>
        <dbReference type="ARBA" id="ARBA00022692"/>
    </source>
</evidence>
<keyword evidence="6 13" id="KW-1133">Transmembrane helix</keyword>
<accession>A0A6A4VMV7</accession>
<keyword evidence="15" id="KW-1185">Reference proteome</keyword>
<keyword evidence="9 13" id="KW-0472">Membrane</keyword>
<name>A0A6A4VMV7_AMPAM</name>
<evidence type="ECO:0000256" key="8">
    <source>
        <dbReference type="ARBA" id="ARBA00023065"/>
    </source>
</evidence>
<sequence length="318" mass="35155">MLERACRAVYALAELLCVIGLLVLCVLKVQHFLSHPVSTTVSYQPSRPPAITVCHQLVDEQAVGELENQFWIEYSDTLNLCLEISKLLQQTKLAVEDFQTRPDVSNETDSSPDAIQYVVYKIMLHAAPVPLLDAPSGLRERSFEIFNNQDWVEVDVRMEELRSLNRKSRPCEEDPAYSRGRCLSECQAAAHAREAGCQLEAVWPATAQGLPQCETATQLERLRAELAAPPSCACPRPCRQGRVSAVVQASSRTASDHEVTVTVRVDGDMQVIEESAAYTAGSLLTDFGGNMGLTMGFSLLTIVELLKKITFGCLDRRI</sequence>
<reference evidence="14 15" key="1">
    <citation type="submission" date="2019-07" db="EMBL/GenBank/DDBJ databases">
        <title>Draft genome assembly of a fouling barnacle, Amphibalanus amphitrite (Darwin, 1854): The first reference genome for Thecostraca.</title>
        <authorList>
            <person name="Kim W."/>
        </authorList>
    </citation>
    <scope>NUCLEOTIDE SEQUENCE [LARGE SCALE GENOMIC DNA]</scope>
    <source>
        <strain evidence="14">SNU_AA5</strain>
        <tissue evidence="14">Soma without cirri and trophi</tissue>
    </source>
</reference>
<evidence type="ECO:0000256" key="1">
    <source>
        <dbReference type="ARBA" id="ARBA00004141"/>
    </source>
</evidence>
<comment type="caution">
    <text evidence="14">The sequence shown here is derived from an EMBL/GenBank/DDBJ whole genome shotgun (WGS) entry which is preliminary data.</text>
</comment>
<evidence type="ECO:0000256" key="7">
    <source>
        <dbReference type="ARBA" id="ARBA00023053"/>
    </source>
</evidence>
<evidence type="ECO:0000313" key="14">
    <source>
        <dbReference type="EMBL" id="KAF0295475.1"/>
    </source>
</evidence>
<keyword evidence="8 12" id="KW-0406">Ion transport</keyword>
<comment type="subcellular location">
    <subcellularLocation>
        <location evidence="1">Membrane</location>
        <topology evidence="1">Multi-pass membrane protein</topology>
    </subcellularLocation>
</comment>
<keyword evidence="5 12" id="KW-0812">Transmembrane</keyword>
<evidence type="ECO:0000256" key="9">
    <source>
        <dbReference type="ARBA" id="ARBA00023136"/>
    </source>
</evidence>
<dbReference type="GO" id="GO:0015280">
    <property type="term" value="F:ligand-gated sodium channel activity"/>
    <property type="evidence" value="ECO:0007669"/>
    <property type="project" value="TreeGrafter"/>
</dbReference>
<keyword evidence="3 12" id="KW-0813">Transport</keyword>
<keyword evidence="7" id="KW-0915">Sodium</keyword>
<dbReference type="AlphaFoldDB" id="A0A6A4VMV7"/>
<evidence type="ECO:0000256" key="12">
    <source>
        <dbReference type="RuleBase" id="RU000679"/>
    </source>
</evidence>
<evidence type="ECO:0000256" key="3">
    <source>
        <dbReference type="ARBA" id="ARBA00022448"/>
    </source>
</evidence>
<feature type="transmembrane region" description="Helical" evidence="13">
    <location>
        <begin position="12"/>
        <end position="33"/>
    </location>
</feature>
<dbReference type="GO" id="GO:0005886">
    <property type="term" value="C:plasma membrane"/>
    <property type="evidence" value="ECO:0007669"/>
    <property type="project" value="TreeGrafter"/>
</dbReference>
<dbReference type="EMBL" id="VIIS01001616">
    <property type="protein sequence ID" value="KAF0295475.1"/>
    <property type="molecule type" value="Genomic_DNA"/>
</dbReference>
<dbReference type="Proteomes" id="UP000440578">
    <property type="component" value="Unassembled WGS sequence"/>
</dbReference>
<evidence type="ECO:0000256" key="13">
    <source>
        <dbReference type="SAM" id="Phobius"/>
    </source>
</evidence>
<keyword evidence="4 12" id="KW-0894">Sodium channel</keyword>
<dbReference type="Gene3D" id="1.10.287.770">
    <property type="entry name" value="YojJ-like"/>
    <property type="match status" value="1"/>
</dbReference>
<dbReference type="Pfam" id="PF00858">
    <property type="entry name" value="ASC"/>
    <property type="match status" value="2"/>
</dbReference>
<protein>
    <submittedName>
        <fullName evidence="14">Acid-sensing ion channel 3</fullName>
    </submittedName>
</protein>
<comment type="similarity">
    <text evidence="2 12">Belongs to the amiloride-sensitive sodium channel (TC 1.A.6) family.</text>
</comment>
<keyword evidence="10 12" id="KW-0739">Sodium transport</keyword>
<evidence type="ECO:0000313" key="15">
    <source>
        <dbReference type="Proteomes" id="UP000440578"/>
    </source>
</evidence>
<dbReference type="InterPro" id="IPR001873">
    <property type="entry name" value="ENaC"/>
</dbReference>
<evidence type="ECO:0000256" key="11">
    <source>
        <dbReference type="ARBA" id="ARBA00023303"/>
    </source>
</evidence>
<evidence type="ECO:0000256" key="6">
    <source>
        <dbReference type="ARBA" id="ARBA00022989"/>
    </source>
</evidence>
<evidence type="ECO:0000256" key="10">
    <source>
        <dbReference type="ARBA" id="ARBA00023201"/>
    </source>
</evidence>
<dbReference type="OrthoDB" id="6628406at2759"/>
<proteinExistence type="inferred from homology"/>
<keyword evidence="11 12" id="KW-0407">Ion channel</keyword>
<gene>
    <name evidence="14" type="primary">Asic3_0</name>
    <name evidence="14" type="ORF">FJT64_007031</name>
</gene>